<evidence type="ECO:0000313" key="2">
    <source>
        <dbReference type="Proteomes" id="UP001148838"/>
    </source>
</evidence>
<accession>A0ABQ8T2V1</accession>
<dbReference type="EMBL" id="JAJSOF020000017">
    <property type="protein sequence ID" value="KAJ4440573.1"/>
    <property type="molecule type" value="Genomic_DNA"/>
</dbReference>
<reference evidence="1 2" key="1">
    <citation type="journal article" date="2022" name="Allergy">
        <title>Genome assembly and annotation of Periplaneta americana reveal a comprehensive cockroach allergen profile.</title>
        <authorList>
            <person name="Wang L."/>
            <person name="Xiong Q."/>
            <person name="Saelim N."/>
            <person name="Wang L."/>
            <person name="Nong W."/>
            <person name="Wan A.T."/>
            <person name="Shi M."/>
            <person name="Liu X."/>
            <person name="Cao Q."/>
            <person name="Hui J.H.L."/>
            <person name="Sookrung N."/>
            <person name="Leung T.F."/>
            <person name="Tungtrongchitr A."/>
            <person name="Tsui S.K.W."/>
        </authorList>
    </citation>
    <scope>NUCLEOTIDE SEQUENCE [LARGE SCALE GENOMIC DNA]</scope>
    <source>
        <strain evidence="1">PWHHKU_190912</strain>
    </source>
</reference>
<evidence type="ECO:0000313" key="1">
    <source>
        <dbReference type="EMBL" id="KAJ4440573.1"/>
    </source>
</evidence>
<dbReference type="Proteomes" id="UP001148838">
    <property type="component" value="Unassembled WGS sequence"/>
</dbReference>
<keyword evidence="2" id="KW-1185">Reference proteome</keyword>
<sequence length="407" mass="46386">MNQLEALAAKPIDTSTFSFGLSHGDENFSITDLSVLIENLIKADRYGEASKIAQGMLEKNMHPLPRIFRFLLNRLANSGDVDTLTAIGNQITPEQKKMASFDNRLCHANIISGRAKEYLRKLQEEIENAKDHELENLTEKFPRGGAIGILTNHPELHEDYEQMALKYASRGITSPINVLWMHLFVQGKEDAAKKLWDEYLVHTPRVMFQYVLQEARNKQDESIPRKLLSFLHGTAVSEGAKGNAYSCLVDILEGHGSLQDNALPEQAHHLSTPGVIAEVVDLIRGNRQITVEELLSSEKYDDALLVVKEALEDVCLENMNRTALTRLQAGLLEQGKTFPFKIPPKDFLLRHYSEDQGEHFHQDIKEMERMYQWRWNEAMMADYCWMLKGDSKDGGSARKSKKRKYEN</sequence>
<protein>
    <submittedName>
        <fullName evidence="1">Uncharacterized protein</fullName>
    </submittedName>
</protein>
<gene>
    <name evidence="1" type="ORF">ANN_08718</name>
</gene>
<name>A0ABQ8T2V1_PERAM</name>
<dbReference type="PANTHER" id="PTHR46114:SF1">
    <property type="entry name" value="ZAD DOMAIN-CONTAINING PROTEIN"/>
    <property type="match status" value="1"/>
</dbReference>
<proteinExistence type="predicted"/>
<comment type="caution">
    <text evidence="1">The sequence shown here is derived from an EMBL/GenBank/DDBJ whole genome shotgun (WGS) entry which is preliminary data.</text>
</comment>
<dbReference type="PANTHER" id="PTHR46114">
    <property type="entry name" value="APPLE DOMAIN-CONTAINING PROTEIN"/>
    <property type="match status" value="1"/>
</dbReference>
<organism evidence="1 2">
    <name type="scientific">Periplaneta americana</name>
    <name type="common">American cockroach</name>
    <name type="synonym">Blatta americana</name>
    <dbReference type="NCBI Taxonomy" id="6978"/>
    <lineage>
        <taxon>Eukaryota</taxon>
        <taxon>Metazoa</taxon>
        <taxon>Ecdysozoa</taxon>
        <taxon>Arthropoda</taxon>
        <taxon>Hexapoda</taxon>
        <taxon>Insecta</taxon>
        <taxon>Pterygota</taxon>
        <taxon>Neoptera</taxon>
        <taxon>Polyneoptera</taxon>
        <taxon>Dictyoptera</taxon>
        <taxon>Blattodea</taxon>
        <taxon>Blattoidea</taxon>
        <taxon>Blattidae</taxon>
        <taxon>Blattinae</taxon>
        <taxon>Periplaneta</taxon>
    </lineage>
</organism>